<evidence type="ECO:0000256" key="1">
    <source>
        <dbReference type="SAM" id="Phobius"/>
    </source>
</evidence>
<dbReference type="RefSeq" id="YP_010170658.1">
    <property type="nucleotide sequence ID" value="NC_057612.1"/>
</dbReference>
<gene>
    <name evidence="2" type="primary">ATP8</name>
</gene>
<evidence type="ECO:0000313" key="2">
    <source>
        <dbReference type="EMBL" id="QRZ60640.1"/>
    </source>
</evidence>
<keyword evidence="1" id="KW-0812">Transmembrane</keyword>
<keyword evidence="1" id="KW-0472">Membrane</keyword>
<dbReference type="AlphaFoldDB" id="A0A895KU27"/>
<geneLocation type="mitochondrion" evidence="2"/>
<keyword evidence="1" id="KW-1133">Transmembrane helix</keyword>
<dbReference type="CTD" id="4509"/>
<dbReference type="EMBL" id="MW464859">
    <property type="protein sequence ID" value="QRZ60640.1"/>
    <property type="molecule type" value="Genomic_DNA"/>
</dbReference>
<reference evidence="2" key="1">
    <citation type="submission" date="2021-01" db="EMBL/GenBank/DDBJ databases">
        <title>The complete mitochondrial genome of Allantus togatus, in view of possible cryptic species.</title>
        <authorList>
            <person name="Yang J."/>
            <person name="Niu G."/>
            <person name="Wei M."/>
        </authorList>
    </citation>
    <scope>NUCLEOTIDE SEQUENCE</scope>
</reference>
<keyword evidence="2" id="KW-0496">Mitochondrion</keyword>
<proteinExistence type="predicted"/>
<dbReference type="GeneID" id="67278969"/>
<accession>A0A895KU27</accession>
<protein>
    <submittedName>
        <fullName evidence="2">ATP synthase F0 subunit 8</fullName>
    </submittedName>
</protein>
<name>A0A895KU27_9HYME</name>
<feature type="transmembrane region" description="Helical" evidence="1">
    <location>
        <begin position="6"/>
        <end position="31"/>
    </location>
</feature>
<organism evidence="2">
    <name type="scientific">Allantus togatus</name>
    <dbReference type="NCBI Taxonomy" id="1384743"/>
    <lineage>
        <taxon>Eukaryota</taxon>
        <taxon>Metazoa</taxon>
        <taxon>Ecdysozoa</taxon>
        <taxon>Arthropoda</taxon>
        <taxon>Hexapoda</taxon>
        <taxon>Insecta</taxon>
        <taxon>Pterygota</taxon>
        <taxon>Neoptera</taxon>
        <taxon>Endopterygota</taxon>
        <taxon>Hymenoptera</taxon>
        <taxon>Tenthredinoidea</taxon>
        <taxon>Tenthredinidae</taxon>
        <taxon>Allantinae</taxon>
        <taxon>Allantus</taxon>
    </lineage>
</organism>
<sequence>MPQMFPLNWIFLFIFFLFIFMNFYIQIFYHFNNKKMLSNSMLKIYKNKKLLIWKW</sequence>